<evidence type="ECO:0000256" key="13">
    <source>
        <dbReference type="ARBA" id="ARBA00045097"/>
    </source>
</evidence>
<evidence type="ECO:0000256" key="11">
    <source>
        <dbReference type="ARBA" id="ARBA00022989"/>
    </source>
</evidence>
<comment type="catalytic activity">
    <reaction evidence="13">
        <text>a di-trans,poly-cis-dolichyl phosphate + UDP-alpha-D-glucose = a di-trans,poly-cis-dolichyl beta-D-glucosyl phosphate + UDP</text>
        <dbReference type="Rhea" id="RHEA:15401"/>
        <dbReference type="Rhea" id="RHEA-COMP:19498"/>
        <dbReference type="Rhea" id="RHEA-COMP:19502"/>
        <dbReference type="ChEBI" id="CHEBI:57525"/>
        <dbReference type="ChEBI" id="CHEBI:57683"/>
        <dbReference type="ChEBI" id="CHEBI:58223"/>
        <dbReference type="ChEBI" id="CHEBI:58885"/>
        <dbReference type="EC" id="2.4.1.117"/>
    </reaction>
    <physiologicalReaction direction="left-to-right" evidence="13">
        <dbReference type="Rhea" id="RHEA:15402"/>
    </physiologicalReaction>
</comment>
<keyword evidence="7" id="KW-0808">Transferase</keyword>
<evidence type="ECO:0000256" key="8">
    <source>
        <dbReference type="ARBA" id="ARBA00022692"/>
    </source>
</evidence>
<feature type="transmembrane region" description="Helical" evidence="14">
    <location>
        <begin position="265"/>
        <end position="285"/>
    </location>
</feature>
<keyword evidence="8 14" id="KW-0812">Transmembrane</keyword>
<comment type="subcellular location">
    <subcellularLocation>
        <location evidence="2">Endoplasmic reticulum membrane</location>
        <topology evidence="2">Single-pass membrane protein</topology>
    </subcellularLocation>
    <subcellularLocation>
        <location evidence="1">Membrane</location>
        <topology evidence="1">Multi-pass membrane protein</topology>
    </subcellularLocation>
</comment>
<evidence type="ECO:0000256" key="3">
    <source>
        <dbReference type="ARBA" id="ARBA00004922"/>
    </source>
</evidence>
<keyword evidence="6" id="KW-0328">Glycosyltransferase</keyword>
<dbReference type="Pfam" id="PF04138">
    <property type="entry name" value="GtrA_DPMS_TM"/>
    <property type="match status" value="1"/>
</dbReference>
<evidence type="ECO:0000256" key="7">
    <source>
        <dbReference type="ARBA" id="ARBA00022679"/>
    </source>
</evidence>
<evidence type="ECO:0000256" key="5">
    <source>
        <dbReference type="ARBA" id="ARBA00012583"/>
    </source>
</evidence>
<dbReference type="Pfam" id="PF00535">
    <property type="entry name" value="Glycos_transf_2"/>
    <property type="match status" value="1"/>
</dbReference>
<dbReference type="PANTHER" id="PTHR10859">
    <property type="entry name" value="GLYCOSYL TRANSFERASE"/>
    <property type="match status" value="1"/>
</dbReference>
<evidence type="ECO:0000256" key="10">
    <source>
        <dbReference type="ARBA" id="ARBA00022968"/>
    </source>
</evidence>
<keyword evidence="10" id="KW-0735">Signal-anchor</keyword>
<evidence type="ECO:0000256" key="1">
    <source>
        <dbReference type="ARBA" id="ARBA00004141"/>
    </source>
</evidence>
<accession>A0ABN3PFN4</accession>
<keyword evidence="11 14" id="KW-1133">Transmembrane helix</keyword>
<dbReference type="SUPFAM" id="SSF53448">
    <property type="entry name" value="Nucleotide-diphospho-sugar transferases"/>
    <property type="match status" value="1"/>
</dbReference>
<evidence type="ECO:0000313" key="17">
    <source>
        <dbReference type="EMBL" id="GAA2583494.1"/>
    </source>
</evidence>
<dbReference type="InterPro" id="IPR029044">
    <property type="entry name" value="Nucleotide-diphossugar_trans"/>
</dbReference>
<dbReference type="EC" id="2.4.1.117" evidence="5"/>
<proteinExistence type="inferred from homology"/>
<dbReference type="CDD" id="cd04188">
    <property type="entry name" value="DPG_synthase"/>
    <property type="match status" value="1"/>
</dbReference>
<keyword evidence="12 14" id="KW-0472">Membrane</keyword>
<dbReference type="RefSeq" id="WP_344229678.1">
    <property type="nucleotide sequence ID" value="NZ_BAAARI010000014.1"/>
</dbReference>
<evidence type="ECO:0000256" key="4">
    <source>
        <dbReference type="ARBA" id="ARBA00006739"/>
    </source>
</evidence>
<protein>
    <recommendedName>
        <fullName evidence="5">dolichyl-phosphate beta-glucosyltransferase</fullName>
        <ecNumber evidence="5">2.4.1.117</ecNumber>
    </recommendedName>
</protein>
<dbReference type="Gene3D" id="3.90.550.10">
    <property type="entry name" value="Spore Coat Polysaccharide Biosynthesis Protein SpsA, Chain A"/>
    <property type="match status" value="1"/>
</dbReference>
<organism evidence="17 18">
    <name type="scientific">Microbacterium binotii</name>
    <dbReference type="NCBI Taxonomy" id="462710"/>
    <lineage>
        <taxon>Bacteria</taxon>
        <taxon>Bacillati</taxon>
        <taxon>Actinomycetota</taxon>
        <taxon>Actinomycetes</taxon>
        <taxon>Micrococcales</taxon>
        <taxon>Microbacteriaceae</taxon>
        <taxon>Microbacterium</taxon>
    </lineage>
</organism>
<dbReference type="Proteomes" id="UP001500274">
    <property type="component" value="Unassembled WGS sequence"/>
</dbReference>
<feature type="transmembrane region" description="Helical" evidence="14">
    <location>
        <begin position="359"/>
        <end position="381"/>
    </location>
</feature>
<dbReference type="InterPro" id="IPR001173">
    <property type="entry name" value="Glyco_trans_2-like"/>
</dbReference>
<evidence type="ECO:0000313" key="18">
    <source>
        <dbReference type="Proteomes" id="UP001500274"/>
    </source>
</evidence>
<sequence>MLEVVVPVHNEQDTLDASIRTLHRFLSSTYSEPWMITIADNASVDSTPVISAMLQSTLPGVRYLRLEKKGRGHALKIAWLLSQAEVLAYVDADLSTDLRALPPLIAPLTSGHSDVAIGTRHARSSRVVRGPKREFISRGYNMLLRRTMGVEFTDAQCGFKAIRRDIARTVLPHVVDSGWFFDSELLVIAERAGLRIHEVPVDWVDDTHSSVNLILTAVEDMRGMVRVSRDIATGRIPVTAIYTELGRKPLLPAEIPSFAGQVMRFLLVGGFSTLAYALLYLILAAGLAPQLSNFLALLVTAVANTAANRRFTFAVRGGLGRTRHHLQGLVVFGLAWALTSGALLVLHSAAPDASATVELVVLTAANLAATAMRFTLLRLWVFARPADRTTAGDNQPATTTAASCGP</sequence>
<keyword evidence="18" id="KW-1185">Reference proteome</keyword>
<feature type="domain" description="Glycosyltransferase 2-like" evidence="15">
    <location>
        <begin position="4"/>
        <end position="169"/>
    </location>
</feature>
<dbReference type="EMBL" id="BAAARI010000014">
    <property type="protein sequence ID" value="GAA2583494.1"/>
    <property type="molecule type" value="Genomic_DNA"/>
</dbReference>
<dbReference type="InterPro" id="IPR007267">
    <property type="entry name" value="GtrA_DPMS_TM"/>
</dbReference>
<dbReference type="InterPro" id="IPR035518">
    <property type="entry name" value="DPG_synthase"/>
</dbReference>
<dbReference type="PANTHER" id="PTHR10859:SF91">
    <property type="entry name" value="DOLICHYL-PHOSPHATE BETA-GLUCOSYLTRANSFERASE"/>
    <property type="match status" value="1"/>
</dbReference>
<evidence type="ECO:0000256" key="6">
    <source>
        <dbReference type="ARBA" id="ARBA00022676"/>
    </source>
</evidence>
<comment type="pathway">
    <text evidence="3">Protein modification; protein glycosylation.</text>
</comment>
<feature type="transmembrane region" description="Helical" evidence="14">
    <location>
        <begin position="328"/>
        <end position="347"/>
    </location>
</feature>
<feature type="transmembrane region" description="Helical" evidence="14">
    <location>
        <begin position="291"/>
        <end position="307"/>
    </location>
</feature>
<feature type="domain" description="GtrA/DPMS transmembrane" evidence="16">
    <location>
        <begin position="264"/>
        <end position="382"/>
    </location>
</feature>
<gene>
    <name evidence="17" type="ORF">GCM10009862_23310</name>
</gene>
<name>A0ABN3PFN4_9MICO</name>
<reference evidence="17 18" key="1">
    <citation type="journal article" date="2019" name="Int. J. Syst. Evol. Microbiol.">
        <title>The Global Catalogue of Microorganisms (GCM) 10K type strain sequencing project: providing services to taxonomists for standard genome sequencing and annotation.</title>
        <authorList>
            <consortium name="The Broad Institute Genomics Platform"/>
            <consortium name="The Broad Institute Genome Sequencing Center for Infectious Disease"/>
            <person name="Wu L."/>
            <person name="Ma J."/>
        </authorList>
    </citation>
    <scope>NUCLEOTIDE SEQUENCE [LARGE SCALE GENOMIC DNA]</scope>
    <source>
        <strain evidence="17 18">JCM 16365</strain>
    </source>
</reference>
<keyword evidence="9" id="KW-0256">Endoplasmic reticulum</keyword>
<evidence type="ECO:0000259" key="15">
    <source>
        <dbReference type="Pfam" id="PF00535"/>
    </source>
</evidence>
<evidence type="ECO:0000256" key="12">
    <source>
        <dbReference type="ARBA" id="ARBA00023136"/>
    </source>
</evidence>
<evidence type="ECO:0000256" key="14">
    <source>
        <dbReference type="SAM" id="Phobius"/>
    </source>
</evidence>
<evidence type="ECO:0000256" key="9">
    <source>
        <dbReference type="ARBA" id="ARBA00022824"/>
    </source>
</evidence>
<evidence type="ECO:0000259" key="16">
    <source>
        <dbReference type="Pfam" id="PF04138"/>
    </source>
</evidence>
<comment type="caution">
    <text evidence="17">The sequence shown here is derived from an EMBL/GenBank/DDBJ whole genome shotgun (WGS) entry which is preliminary data.</text>
</comment>
<comment type="similarity">
    <text evidence="4">Belongs to the glycosyltransferase 2 family.</text>
</comment>
<evidence type="ECO:0000256" key="2">
    <source>
        <dbReference type="ARBA" id="ARBA00004389"/>
    </source>
</evidence>